<sequence>MKINNLFTPFSVGKFDLSHRIVLAPLTRIRADEETLAPTKLNVEYYAQRATPGGLLISEAVYISPEGMPIWSIYKNIKENGGQAPGIWTSDQVQGWQMVTKAVHSKGGLISCQLLHAGRVAQPEIAEHPLVEGTDLPIPSVSSSATPITPLDEKGNDYNWDQKSVTPRALETEEIARICSDYRQAAINALEAGFDLIELHAAHGYLIEQFLCDGVNIRDDKYGGSIKNRARILFEVIETLIDVVGEERLGVRLSPVDNDPITNQPNQIYFGVVHSKPELIYEYVINKLSDYNLAYLLLTEPRVGVLSNIPAKDNTFEVPESNYKYREIYQGTLMGAGGFTPLTARKA</sequence>
<dbReference type="Pfam" id="PF00724">
    <property type="entry name" value="Oxidored_FMN"/>
    <property type="match status" value="1"/>
</dbReference>
<dbReference type="InterPro" id="IPR045247">
    <property type="entry name" value="Oye-like"/>
</dbReference>
<dbReference type="SUPFAM" id="SSF51395">
    <property type="entry name" value="FMN-linked oxidoreductases"/>
    <property type="match status" value="1"/>
</dbReference>
<dbReference type="PANTHER" id="PTHR22893:SF91">
    <property type="entry name" value="NADPH DEHYDROGENASE 2-RELATED"/>
    <property type="match status" value="1"/>
</dbReference>
<protein>
    <recommendedName>
        <fullName evidence="1">NADH:flavin oxidoreductase/NADH oxidase N-terminal domain-containing protein</fullName>
    </recommendedName>
</protein>
<name>A0A382J2Q2_9ZZZZ</name>
<proteinExistence type="predicted"/>
<evidence type="ECO:0000259" key="1">
    <source>
        <dbReference type="Pfam" id="PF00724"/>
    </source>
</evidence>
<dbReference type="InterPro" id="IPR001155">
    <property type="entry name" value="OxRdtase_FMN_N"/>
</dbReference>
<feature type="non-terminal residue" evidence="2">
    <location>
        <position position="347"/>
    </location>
</feature>
<accession>A0A382J2Q2</accession>
<dbReference type="AlphaFoldDB" id="A0A382J2Q2"/>
<dbReference type="InterPro" id="IPR013785">
    <property type="entry name" value="Aldolase_TIM"/>
</dbReference>
<dbReference type="EMBL" id="UINC01071461">
    <property type="protein sequence ID" value="SVC06374.1"/>
    <property type="molecule type" value="Genomic_DNA"/>
</dbReference>
<feature type="domain" description="NADH:flavin oxidoreductase/NADH oxidase N-terminal" evidence="1">
    <location>
        <begin position="5"/>
        <end position="341"/>
    </location>
</feature>
<organism evidence="2">
    <name type="scientific">marine metagenome</name>
    <dbReference type="NCBI Taxonomy" id="408172"/>
    <lineage>
        <taxon>unclassified sequences</taxon>
        <taxon>metagenomes</taxon>
        <taxon>ecological metagenomes</taxon>
    </lineage>
</organism>
<dbReference type="PANTHER" id="PTHR22893">
    <property type="entry name" value="NADH OXIDOREDUCTASE-RELATED"/>
    <property type="match status" value="1"/>
</dbReference>
<dbReference type="GO" id="GO:0010181">
    <property type="term" value="F:FMN binding"/>
    <property type="evidence" value="ECO:0007669"/>
    <property type="project" value="InterPro"/>
</dbReference>
<evidence type="ECO:0000313" key="2">
    <source>
        <dbReference type="EMBL" id="SVC06374.1"/>
    </source>
</evidence>
<dbReference type="GO" id="GO:0016491">
    <property type="term" value="F:oxidoreductase activity"/>
    <property type="evidence" value="ECO:0007669"/>
    <property type="project" value="InterPro"/>
</dbReference>
<reference evidence="2" key="1">
    <citation type="submission" date="2018-05" db="EMBL/GenBank/DDBJ databases">
        <authorList>
            <person name="Lanie J.A."/>
            <person name="Ng W.-L."/>
            <person name="Kazmierczak K.M."/>
            <person name="Andrzejewski T.M."/>
            <person name="Davidsen T.M."/>
            <person name="Wayne K.J."/>
            <person name="Tettelin H."/>
            <person name="Glass J.I."/>
            <person name="Rusch D."/>
            <person name="Podicherti R."/>
            <person name="Tsui H.-C.T."/>
            <person name="Winkler M.E."/>
        </authorList>
    </citation>
    <scope>NUCLEOTIDE SEQUENCE</scope>
</reference>
<gene>
    <name evidence="2" type="ORF">METZ01_LOCUS259228</name>
</gene>
<dbReference type="Gene3D" id="3.20.20.70">
    <property type="entry name" value="Aldolase class I"/>
    <property type="match status" value="1"/>
</dbReference>